<evidence type="ECO:0000313" key="4">
    <source>
        <dbReference type="Proteomes" id="UP000831534"/>
    </source>
</evidence>
<keyword evidence="2" id="KW-1133">Transmembrane helix</keyword>
<proteinExistence type="predicted"/>
<feature type="transmembrane region" description="Helical" evidence="2">
    <location>
        <begin position="6"/>
        <end position="26"/>
    </location>
</feature>
<keyword evidence="2" id="KW-0812">Transmembrane</keyword>
<dbReference type="EMBL" id="CP091521">
    <property type="protein sequence ID" value="UOP04823.1"/>
    <property type="molecule type" value="Genomic_DNA"/>
</dbReference>
<dbReference type="RefSeq" id="WP_027008916.1">
    <property type="nucleotide sequence ID" value="NZ_CP091521.1"/>
</dbReference>
<protein>
    <submittedName>
        <fullName evidence="3">CcoQ/FixQ family Cbb3-type cytochrome c oxidase assembly chaperone</fullName>
    </submittedName>
</protein>
<evidence type="ECO:0000313" key="3">
    <source>
        <dbReference type="EMBL" id="UOP04823.1"/>
    </source>
</evidence>
<reference evidence="3" key="2">
    <citation type="submission" date="2024-09" db="EMBL/GenBank/DDBJ databases">
        <authorList>
            <person name="Veyrier F.J."/>
        </authorList>
    </citation>
    <scope>NUCLEOTIDE SEQUENCE</scope>
    <source>
        <strain evidence="3">17694</strain>
    </source>
</reference>
<evidence type="ECO:0000256" key="2">
    <source>
        <dbReference type="SAM" id="Phobius"/>
    </source>
</evidence>
<feature type="region of interest" description="Disordered" evidence="1">
    <location>
        <begin position="35"/>
        <end position="62"/>
    </location>
</feature>
<dbReference type="AlphaFoldDB" id="A0A8T9MY87"/>
<keyword evidence="2" id="KW-0472">Membrane</keyword>
<keyword evidence="4" id="KW-1185">Reference proteome</keyword>
<evidence type="ECO:0000256" key="1">
    <source>
        <dbReference type="SAM" id="MobiDB-lite"/>
    </source>
</evidence>
<reference evidence="3" key="1">
    <citation type="journal article" date="2022" name="Res Sq">
        <title>Evolution of multicellular longitudinally dividing oral cavity symbionts (Neisseriaceae).</title>
        <authorList>
            <person name="Nyongesa S."/>
            <person name="Weber P."/>
            <person name="Bernet E."/>
            <person name="Pullido F."/>
            <person name="Nieckarz M."/>
            <person name="Delaby M."/>
            <person name="Nieves C."/>
            <person name="Viehboeck T."/>
            <person name="Krause N."/>
            <person name="Rivera-Millot A."/>
            <person name="Nakamura A."/>
            <person name="Vischer N."/>
            <person name="VanNieuwenhze M."/>
            <person name="Brun Y."/>
            <person name="Cava F."/>
            <person name="Bulgheresi S."/>
            <person name="Veyrier F."/>
        </authorList>
    </citation>
    <scope>NUCLEOTIDE SEQUENCE</scope>
    <source>
        <strain evidence="3">17694</strain>
    </source>
</reference>
<dbReference type="Proteomes" id="UP000831534">
    <property type="component" value="Chromosome"/>
</dbReference>
<dbReference type="KEGG" id="ckh:LVJ77_11915"/>
<sequence>MDLNSARSLFTLLVFVSFALVLYIVLNKRNKSGYEDAAQSIVDDPDTPDAPPAGSNRNHGAK</sequence>
<accession>A0A8T9MY87</accession>
<name>A0A8T9MY87_9NEIS</name>
<organism evidence="3 4">
    <name type="scientific">Conchiformibius kuhniae</name>
    <dbReference type="NCBI Taxonomy" id="211502"/>
    <lineage>
        <taxon>Bacteria</taxon>
        <taxon>Pseudomonadati</taxon>
        <taxon>Pseudomonadota</taxon>
        <taxon>Betaproteobacteria</taxon>
        <taxon>Neisseriales</taxon>
        <taxon>Neisseriaceae</taxon>
        <taxon>Conchiformibius</taxon>
    </lineage>
</organism>
<gene>
    <name evidence="3" type="ORF">LVJ77_11915</name>
</gene>